<name>A0AAQ3P6M0_VIGMU</name>
<feature type="region of interest" description="Disordered" evidence="1">
    <location>
        <begin position="353"/>
        <end position="380"/>
    </location>
</feature>
<evidence type="ECO:0000313" key="2">
    <source>
        <dbReference type="EMBL" id="WVZ21622.1"/>
    </source>
</evidence>
<sequence>MASFSFSTFISLNRSILFTQVIMVAISVYSSEESTDHGGGGMIGAASGAGVAAASVVSDVGMSSAVVGTTQSPSSVLSSFLEKFDFGENESRLSSPVFGEDRIINGIAKFLLQGGSGTCGRLVPIKGYRWAFLDIDLYTSDFGTHGDLQWWVDRSYIARDVEDALIRMSGSFMGRALIQRISSLYIPTCSTRCSFGQLHPNCWAIVQAFTALCTAVGISLSVRVFLHYFNVQSLPRRGWVSLSFVHDRTLFKQFSESFKNFKTRYLKVITMESGRSEFHDEAGAPLFPFYWTKDPCKINTYVVGRLNLEERDAVSIINNLPRRLSARGFVDCLKYEDFDQIAFSMLWATSTHHRKGGSSSKGPERPLAASSHSLSNTGEQATIPPAEQVTVAIHPDQAIIPPVGQVTVTVQPNPILVLEIEGDKSSFKQNRREGSVSHSLSVGVFNPEFNVVSRINFHASSSQRAVIEPMSEEELLSVAVELATRGAMLFWSARELAKHRKARDLDRELVEERKTSDSLRSQPEALALSHEVCVDWQYGLQADLTEACRQLAIANESLRVTRTRGITWRKRLGKRGDELVGQSEQLSKELLEANAEKAWLASELVKVNNIITTLDSNVAIEHEEGFNKVMRQTVFLLKVDSIAVRFDMEKDMMLMMLKMSRGGKGIESERVDANEEEVGCEE</sequence>
<accession>A0AAQ3P6M0</accession>
<evidence type="ECO:0000313" key="3">
    <source>
        <dbReference type="Proteomes" id="UP001374535"/>
    </source>
</evidence>
<gene>
    <name evidence="2" type="ORF">V8G54_008944</name>
</gene>
<reference evidence="2 3" key="1">
    <citation type="journal article" date="2023" name="Life. Sci Alliance">
        <title>Evolutionary insights into 3D genome organization and epigenetic landscape of Vigna mungo.</title>
        <authorList>
            <person name="Junaid A."/>
            <person name="Singh B."/>
            <person name="Bhatia S."/>
        </authorList>
    </citation>
    <scope>NUCLEOTIDE SEQUENCE [LARGE SCALE GENOMIC DNA]</scope>
    <source>
        <strain evidence="2">Urdbean</strain>
    </source>
</reference>
<feature type="compositionally biased region" description="Polar residues" evidence="1">
    <location>
        <begin position="370"/>
        <end position="380"/>
    </location>
</feature>
<organism evidence="2 3">
    <name type="scientific">Vigna mungo</name>
    <name type="common">Black gram</name>
    <name type="synonym">Phaseolus mungo</name>
    <dbReference type="NCBI Taxonomy" id="3915"/>
    <lineage>
        <taxon>Eukaryota</taxon>
        <taxon>Viridiplantae</taxon>
        <taxon>Streptophyta</taxon>
        <taxon>Embryophyta</taxon>
        <taxon>Tracheophyta</taxon>
        <taxon>Spermatophyta</taxon>
        <taxon>Magnoliopsida</taxon>
        <taxon>eudicotyledons</taxon>
        <taxon>Gunneridae</taxon>
        <taxon>Pentapetalae</taxon>
        <taxon>rosids</taxon>
        <taxon>fabids</taxon>
        <taxon>Fabales</taxon>
        <taxon>Fabaceae</taxon>
        <taxon>Papilionoideae</taxon>
        <taxon>50 kb inversion clade</taxon>
        <taxon>NPAAA clade</taxon>
        <taxon>indigoferoid/millettioid clade</taxon>
        <taxon>Phaseoleae</taxon>
        <taxon>Vigna</taxon>
    </lineage>
</organism>
<dbReference type="Proteomes" id="UP001374535">
    <property type="component" value="Chromosome 2"/>
</dbReference>
<dbReference type="EMBL" id="CP144699">
    <property type="protein sequence ID" value="WVZ21622.1"/>
    <property type="molecule type" value="Genomic_DNA"/>
</dbReference>
<dbReference type="AlphaFoldDB" id="A0AAQ3P6M0"/>
<protein>
    <submittedName>
        <fullName evidence="2">Uncharacterized protein</fullName>
    </submittedName>
</protein>
<proteinExistence type="predicted"/>
<evidence type="ECO:0000256" key="1">
    <source>
        <dbReference type="SAM" id="MobiDB-lite"/>
    </source>
</evidence>
<keyword evidence="3" id="KW-1185">Reference proteome</keyword>